<accession>A0ABD0KBU0</accession>
<feature type="chain" id="PRO_5044767296" description="Fibrinogen C-terminal domain-containing protein" evidence="2">
    <location>
        <begin position="22"/>
        <end position="123"/>
    </location>
</feature>
<dbReference type="InterPro" id="IPR002181">
    <property type="entry name" value="Fibrinogen_a/b/g_C_dom"/>
</dbReference>
<keyword evidence="1" id="KW-0175">Coiled coil</keyword>
<feature type="domain" description="Fibrinogen C-terminal" evidence="3">
    <location>
        <begin position="78"/>
        <end position="123"/>
    </location>
</feature>
<evidence type="ECO:0000256" key="2">
    <source>
        <dbReference type="SAM" id="SignalP"/>
    </source>
</evidence>
<feature type="coiled-coil region" evidence="1">
    <location>
        <begin position="29"/>
        <end position="56"/>
    </location>
</feature>
<name>A0ABD0KBU0_9CAEN</name>
<dbReference type="EMBL" id="JACVVK020000207">
    <property type="protein sequence ID" value="KAK7484599.1"/>
    <property type="molecule type" value="Genomic_DNA"/>
</dbReference>
<dbReference type="InterPro" id="IPR036056">
    <property type="entry name" value="Fibrinogen-like_C"/>
</dbReference>
<reference evidence="4 5" key="1">
    <citation type="journal article" date="2023" name="Sci. Data">
        <title>Genome assembly of the Korean intertidal mud-creeper Batillaria attramentaria.</title>
        <authorList>
            <person name="Patra A.K."/>
            <person name="Ho P.T."/>
            <person name="Jun S."/>
            <person name="Lee S.J."/>
            <person name="Kim Y."/>
            <person name="Won Y.J."/>
        </authorList>
    </citation>
    <scope>NUCLEOTIDE SEQUENCE [LARGE SCALE GENOMIC DNA]</scope>
    <source>
        <strain evidence="4">Wonlab-2016</strain>
    </source>
</reference>
<sequence>MSALSLLSLSLLVVNMDSIWCQQTVAKSRLELTQDLDALTEKVELLQEKGQLAEEVKTLGQTLTAEMEKLGQTLSGIRDHFSPTTSCSELGPDDTRSDIYMITVNGRRVRVYCDMITDSGGWT</sequence>
<dbReference type="Gene3D" id="3.90.215.10">
    <property type="entry name" value="Gamma Fibrinogen, chain A, domain 1"/>
    <property type="match status" value="1"/>
</dbReference>
<dbReference type="SUPFAM" id="SSF56496">
    <property type="entry name" value="Fibrinogen C-terminal domain-like"/>
    <property type="match status" value="1"/>
</dbReference>
<organism evidence="4 5">
    <name type="scientific">Batillaria attramentaria</name>
    <dbReference type="NCBI Taxonomy" id="370345"/>
    <lineage>
        <taxon>Eukaryota</taxon>
        <taxon>Metazoa</taxon>
        <taxon>Spiralia</taxon>
        <taxon>Lophotrochozoa</taxon>
        <taxon>Mollusca</taxon>
        <taxon>Gastropoda</taxon>
        <taxon>Caenogastropoda</taxon>
        <taxon>Sorbeoconcha</taxon>
        <taxon>Cerithioidea</taxon>
        <taxon>Batillariidae</taxon>
        <taxon>Batillaria</taxon>
    </lineage>
</organism>
<gene>
    <name evidence="4" type="ORF">BaRGS_00024125</name>
</gene>
<evidence type="ECO:0000256" key="1">
    <source>
        <dbReference type="SAM" id="Coils"/>
    </source>
</evidence>
<dbReference type="AlphaFoldDB" id="A0ABD0KBU0"/>
<keyword evidence="2" id="KW-0732">Signal</keyword>
<comment type="caution">
    <text evidence="4">The sequence shown here is derived from an EMBL/GenBank/DDBJ whole genome shotgun (WGS) entry which is preliminary data.</text>
</comment>
<protein>
    <recommendedName>
        <fullName evidence="3">Fibrinogen C-terminal domain-containing protein</fullName>
    </recommendedName>
</protein>
<proteinExistence type="predicted"/>
<evidence type="ECO:0000313" key="5">
    <source>
        <dbReference type="Proteomes" id="UP001519460"/>
    </source>
</evidence>
<evidence type="ECO:0000259" key="3">
    <source>
        <dbReference type="PROSITE" id="PS51406"/>
    </source>
</evidence>
<feature type="signal peptide" evidence="2">
    <location>
        <begin position="1"/>
        <end position="21"/>
    </location>
</feature>
<dbReference type="Proteomes" id="UP001519460">
    <property type="component" value="Unassembled WGS sequence"/>
</dbReference>
<feature type="non-terminal residue" evidence="4">
    <location>
        <position position="123"/>
    </location>
</feature>
<evidence type="ECO:0000313" key="4">
    <source>
        <dbReference type="EMBL" id="KAK7484599.1"/>
    </source>
</evidence>
<keyword evidence="5" id="KW-1185">Reference proteome</keyword>
<dbReference type="PROSITE" id="PS51406">
    <property type="entry name" value="FIBRINOGEN_C_2"/>
    <property type="match status" value="1"/>
</dbReference>
<dbReference type="InterPro" id="IPR014716">
    <property type="entry name" value="Fibrinogen_a/b/g_C_1"/>
</dbReference>